<proteinExistence type="predicted"/>
<dbReference type="RefSeq" id="WP_010021007.1">
    <property type="nucleotide sequence ID" value="NZ_PUFN01000020.1"/>
</dbReference>
<reference evidence="2" key="4">
    <citation type="submission" date="2021-09" db="EMBL/GenBank/DDBJ databases">
        <authorList>
            <person name="Gilroy R."/>
        </authorList>
    </citation>
    <scope>NUCLEOTIDE SEQUENCE</scope>
    <source>
        <strain evidence="2">7886</strain>
    </source>
</reference>
<keyword evidence="4" id="KW-1185">Reference proteome</keyword>
<evidence type="ECO:0000313" key="2">
    <source>
        <dbReference type="EMBL" id="HJF86725.1"/>
    </source>
</evidence>
<dbReference type="Proteomes" id="UP000295257">
    <property type="component" value="Unassembled WGS sequence"/>
</dbReference>
<protein>
    <submittedName>
        <fullName evidence="3">Uncharacterized protein</fullName>
    </submittedName>
</protein>
<dbReference type="OrthoDB" id="2307095at2"/>
<dbReference type="AlphaFoldDB" id="A0A4R5NDH4"/>
<reference evidence="2" key="3">
    <citation type="journal article" date="2021" name="PeerJ">
        <title>Extensive microbial diversity within the chicken gut microbiome revealed by metagenomics and culture.</title>
        <authorList>
            <person name="Gilroy R."/>
            <person name="Ravi A."/>
            <person name="Getino M."/>
            <person name="Pursley I."/>
            <person name="Horton D.L."/>
            <person name="Alikhan N.F."/>
            <person name="Baker D."/>
            <person name="Gharbi K."/>
            <person name="Hall N."/>
            <person name="Watson M."/>
            <person name="Adriaenssens E.M."/>
            <person name="Foster-Nyarko E."/>
            <person name="Jarju S."/>
            <person name="Secka A."/>
            <person name="Antonio M."/>
            <person name="Oren A."/>
            <person name="Chaudhuri R.R."/>
            <person name="La Ragione R."/>
            <person name="Hildebrand F."/>
            <person name="Pallen M.J."/>
        </authorList>
    </citation>
    <scope>NUCLEOTIDE SEQUENCE</scope>
    <source>
        <strain evidence="2">7886</strain>
    </source>
</reference>
<dbReference type="EMBL" id="DYWC01000105">
    <property type="protein sequence ID" value="HJF86725.1"/>
    <property type="molecule type" value="Genomic_DNA"/>
</dbReference>
<reference evidence="3" key="2">
    <citation type="submission" date="2019-02" db="EMBL/GenBank/DDBJ databases">
        <authorList>
            <person name="Buron G."/>
            <person name="Chaylann A."/>
            <person name="Dolejs I."/>
            <person name="Forster J."/>
            <person name="Miks M.H."/>
        </authorList>
    </citation>
    <scope>NUCLEOTIDE SEQUENCE</scope>
    <source>
        <strain evidence="3">ATCC 29644</strain>
    </source>
</reference>
<feature type="region of interest" description="Disordered" evidence="1">
    <location>
        <begin position="341"/>
        <end position="363"/>
    </location>
</feature>
<organism evidence="3 4">
    <name type="scientific">Companilactobacillus farciminis</name>
    <dbReference type="NCBI Taxonomy" id="1612"/>
    <lineage>
        <taxon>Bacteria</taxon>
        <taxon>Bacillati</taxon>
        <taxon>Bacillota</taxon>
        <taxon>Bacilli</taxon>
        <taxon>Lactobacillales</taxon>
        <taxon>Lactobacillaceae</taxon>
        <taxon>Companilactobacillus</taxon>
    </lineage>
</organism>
<sequence length="363" mass="42510">MTENVWDNRAIEKLGGEYNKLYNSGENDDFSWVLDEDKEVLNLNKMKVVGDKKEQKEISEFNTDTVTIKKGLPSQVHGNPEEASLFLCLFNPRVQDSKSIKKSKKNINVKTYVNIENNNDDEYFKNNDGYYSHIIDNQNILAKEFKYLKDHPKTNINKLYYLSHYYYFLFETDGAKGSKAKRIKDIIDDTFSKNDFNIDKLRICNLELFAYRTETRPKYKKYLFKSGKSYRDLKSSQYVANLIIDRVKDKTKDKPVFIFRAYDEWSRVIKQELGIRMEIISRDEKLSGKNSKKVNKEYNSLFKDCFYKFASRGGSITKNNVKAISTGKKIENSGYKKIQSSILENKKEEETKQTSEKNSQNGK</sequence>
<evidence type="ECO:0000313" key="4">
    <source>
        <dbReference type="Proteomes" id="UP000295257"/>
    </source>
</evidence>
<gene>
    <name evidence="3" type="ORF">C5L30_000166</name>
    <name evidence="2" type="ORF">K8V88_04725</name>
</gene>
<name>A0A4R5NDH4_9LACO</name>
<dbReference type="EMBL" id="PUFN01000020">
    <property type="protein sequence ID" value="TDG71517.1"/>
    <property type="molecule type" value="Genomic_DNA"/>
</dbReference>
<feature type="compositionally biased region" description="Basic and acidic residues" evidence="1">
    <location>
        <begin position="344"/>
        <end position="355"/>
    </location>
</feature>
<accession>A0A4R5NDH4</accession>
<reference evidence="3 4" key="1">
    <citation type="journal article" date="2019" name="Appl. Microbiol. Biotechnol.">
        <title>Uncovering carbohydrate metabolism through a genotype-phenotype association study of 56 lactic acid bacteria genomes.</title>
        <authorList>
            <person name="Buron-Moles G."/>
            <person name="Chailyan A."/>
            <person name="Dolejs I."/>
            <person name="Forster J."/>
            <person name="Miks M.H."/>
        </authorList>
    </citation>
    <scope>NUCLEOTIDE SEQUENCE [LARGE SCALE GENOMIC DNA]</scope>
    <source>
        <strain evidence="3 4">ATCC 29644</strain>
    </source>
</reference>
<evidence type="ECO:0000313" key="3">
    <source>
        <dbReference type="EMBL" id="TDG71517.1"/>
    </source>
</evidence>
<comment type="caution">
    <text evidence="3">The sequence shown here is derived from an EMBL/GenBank/DDBJ whole genome shotgun (WGS) entry which is preliminary data.</text>
</comment>
<dbReference type="Proteomes" id="UP000747013">
    <property type="component" value="Unassembled WGS sequence"/>
</dbReference>
<evidence type="ECO:0000256" key="1">
    <source>
        <dbReference type="SAM" id="MobiDB-lite"/>
    </source>
</evidence>